<name>A0A1U7LV44_NEOID</name>
<dbReference type="STRING" id="1198029.A0A1U7LV44"/>
<comment type="caution">
    <text evidence="7">The sequence shown here is derived from an EMBL/GenBank/DDBJ whole genome shotgun (WGS) entry which is preliminary data.</text>
</comment>
<dbReference type="PANTHER" id="PTHR12728:SF0">
    <property type="entry name" value="RIBOSOME PRODUCTION FACTOR 2 HOMOLOG"/>
    <property type="match status" value="1"/>
</dbReference>
<dbReference type="GO" id="GO:1902626">
    <property type="term" value="P:assembly of large subunit precursor of preribosome"/>
    <property type="evidence" value="ECO:0007669"/>
    <property type="project" value="EnsemblFungi"/>
</dbReference>
<sequence>MLRTIKPKNARSKRVLDAREPKLKENAKKAIFVRGSSTSNDVTQALTDLYSLKKPAAVNFTKRNMIRPFEDGSSLEFFAQKNDASLIVFGSHSKKRPNNLTWARMFDYHVLDMIELLMVKFTSLKNFKTPKTAVGMRPVMLFCGPIFEAHPTFRHIRSLFLDFFRGQDASLIDVAGLQQMIVISADEAVDGQPIPRVHFRVYSISTCKSGHKLPRVELVEMGPRIDFQVGRVQEAAEDILKEAMRRPKQLEMKKKKNVDVDSIGDKIARVHTGKQDLSKLQTRKMKGLKRKDESDEDEDGKDVKRVKMA</sequence>
<dbReference type="AlphaFoldDB" id="A0A1U7LV44"/>
<keyword evidence="8" id="KW-1185">Reference proteome</keyword>
<dbReference type="OMA" id="VGLKPMF"/>
<evidence type="ECO:0000256" key="4">
    <source>
        <dbReference type="RuleBase" id="RU367086"/>
    </source>
</evidence>
<evidence type="ECO:0000256" key="2">
    <source>
        <dbReference type="ARBA" id="ARBA00010782"/>
    </source>
</evidence>
<feature type="domain" description="Brix" evidence="6">
    <location>
        <begin position="28"/>
        <end position="238"/>
    </location>
</feature>
<dbReference type="GO" id="GO:0000466">
    <property type="term" value="P:maturation of 5.8S rRNA from tricistronic rRNA transcript (SSU-rRNA, 5.8S rRNA, LSU-rRNA)"/>
    <property type="evidence" value="ECO:0007669"/>
    <property type="project" value="EnsemblFungi"/>
</dbReference>
<organism evidence="7 8">
    <name type="scientific">Neolecta irregularis (strain DAH-3)</name>
    <dbReference type="NCBI Taxonomy" id="1198029"/>
    <lineage>
        <taxon>Eukaryota</taxon>
        <taxon>Fungi</taxon>
        <taxon>Dikarya</taxon>
        <taxon>Ascomycota</taxon>
        <taxon>Taphrinomycotina</taxon>
        <taxon>Neolectales</taxon>
        <taxon>Neolectaceae</taxon>
        <taxon>Neolecta</taxon>
    </lineage>
</organism>
<evidence type="ECO:0000259" key="6">
    <source>
        <dbReference type="PROSITE" id="PS50833"/>
    </source>
</evidence>
<evidence type="ECO:0000313" key="8">
    <source>
        <dbReference type="Proteomes" id="UP000186594"/>
    </source>
</evidence>
<evidence type="ECO:0000256" key="1">
    <source>
        <dbReference type="ARBA" id="ARBA00004604"/>
    </source>
</evidence>
<dbReference type="GO" id="GO:0000463">
    <property type="term" value="P:maturation of LSU-rRNA from tricistronic rRNA transcript (SSU-rRNA, 5.8S rRNA, LSU-rRNA)"/>
    <property type="evidence" value="ECO:0007669"/>
    <property type="project" value="EnsemblFungi"/>
</dbReference>
<reference evidence="7 8" key="1">
    <citation type="submission" date="2016-04" db="EMBL/GenBank/DDBJ databases">
        <title>Evolutionary innovation and constraint leading to complex multicellularity in the Ascomycota.</title>
        <authorList>
            <person name="Cisse O."/>
            <person name="Nguyen A."/>
            <person name="Hewitt D.A."/>
            <person name="Jedd G."/>
            <person name="Stajich J.E."/>
        </authorList>
    </citation>
    <scope>NUCLEOTIDE SEQUENCE [LARGE SCALE GENOMIC DNA]</scope>
    <source>
        <strain evidence="7 8">DAH-3</strain>
    </source>
</reference>
<gene>
    <name evidence="7" type="ORF">NEOLI_002325</name>
</gene>
<evidence type="ECO:0000256" key="3">
    <source>
        <dbReference type="ARBA" id="ARBA00023242"/>
    </source>
</evidence>
<evidence type="ECO:0000313" key="7">
    <source>
        <dbReference type="EMBL" id="OLL26488.1"/>
    </source>
</evidence>
<comment type="similarity">
    <text evidence="2 4">Belongs to the RPF2 family.</text>
</comment>
<accession>A0A1U7LV44</accession>
<dbReference type="GO" id="GO:0008097">
    <property type="term" value="F:5S rRNA binding"/>
    <property type="evidence" value="ECO:0007669"/>
    <property type="project" value="EnsemblFungi"/>
</dbReference>
<dbReference type="Proteomes" id="UP000186594">
    <property type="component" value="Unassembled WGS sequence"/>
</dbReference>
<comment type="subcellular location">
    <subcellularLocation>
        <location evidence="1 4">Nucleus</location>
        <location evidence="1 4">Nucleolus</location>
    </subcellularLocation>
</comment>
<dbReference type="SMART" id="SM00879">
    <property type="entry name" value="Brix"/>
    <property type="match status" value="1"/>
</dbReference>
<dbReference type="EMBL" id="LXFE01000176">
    <property type="protein sequence ID" value="OLL26488.1"/>
    <property type="molecule type" value="Genomic_DNA"/>
</dbReference>
<proteinExistence type="inferred from homology"/>
<dbReference type="PANTHER" id="PTHR12728">
    <property type="entry name" value="BRIX DOMAIN CONTAINING PROTEIN"/>
    <property type="match status" value="1"/>
</dbReference>
<dbReference type="GO" id="GO:0008312">
    <property type="term" value="F:7S RNA binding"/>
    <property type="evidence" value="ECO:0007669"/>
    <property type="project" value="EnsemblFungi"/>
</dbReference>
<dbReference type="GO" id="GO:0005730">
    <property type="term" value="C:nucleolus"/>
    <property type="evidence" value="ECO:0007669"/>
    <property type="project" value="UniProtKB-SubCell"/>
</dbReference>
<protein>
    <recommendedName>
        <fullName evidence="4">Ribosome production factor 2 homolog</fullName>
    </recommendedName>
    <alternativeName>
        <fullName evidence="4">Ribosome biogenesis protein RPF2 homolog</fullName>
    </alternativeName>
</protein>
<keyword evidence="3 4" id="KW-0539">Nucleus</keyword>
<dbReference type="InterPro" id="IPR039770">
    <property type="entry name" value="Rpf2"/>
</dbReference>
<feature type="region of interest" description="Disordered" evidence="5">
    <location>
        <begin position="271"/>
        <end position="309"/>
    </location>
</feature>
<dbReference type="OrthoDB" id="407658at2759"/>
<dbReference type="PROSITE" id="PS50833">
    <property type="entry name" value="BRIX"/>
    <property type="match status" value="1"/>
</dbReference>
<dbReference type="Pfam" id="PF04427">
    <property type="entry name" value="Brix"/>
    <property type="match status" value="1"/>
</dbReference>
<evidence type="ECO:0000256" key="5">
    <source>
        <dbReference type="SAM" id="MobiDB-lite"/>
    </source>
</evidence>
<dbReference type="InterPro" id="IPR007109">
    <property type="entry name" value="Brix"/>
</dbReference>